<dbReference type="Proteomes" id="UP000235786">
    <property type="component" value="Unassembled WGS sequence"/>
</dbReference>
<dbReference type="EMBL" id="KZ613979">
    <property type="protein sequence ID" value="PMD29038.1"/>
    <property type="molecule type" value="Genomic_DNA"/>
</dbReference>
<sequence>MAGLIDNNDSLEEDRSLLRTDLFNIENLIFPNHNVANLASSLPADQSLPRTTAPQAAAITSPPHFLDLRQTNPQDCSNLITASVNRATVEISRTIIALNATFSQQLQQASISASNGIKSAQSSATSTIQIVVLSASSVTSSAFSSLTIANLAVTSANFAVTSISSASSSDVSTLSSSLSELQASLTSVQSSASAAIAAAQSALAFATGSAAAQASSILASAASATQGSTSVAPKLPAPQLTSKISLTPAQAAAIVAAAIILTILLSFLTYFLVTKMKKRKERDSYLDEKDVASSPKKLPSRLSSAFRTGNAMTVKFNPPKSSDALPPPKSALRVPEEVYEPASSSNGKEISGASTSQINLHRNSASSTNSDPPSWPLTFTSTNTTDITSVKPLSPGFTFWPLKDDAPSSPPKLLERRKEPPTLNLLDTVKTDATIPYTSPALKESFDDYDIYSAQEAPGKVEQRIDKVSSLWEQTHQRRETPDEVVFNSFEDVKDASVSQQDENTDDFEHEQKPEIAEPSVEQSVALGMPDRLDRGSYSETAQFFRTLDSRVQQEILSDSFEDTALEPKEEPQEEVSSGINSIPRIEPQNEEWSFHKLLPQQPARVPKAETLALLQREDQARSSTVPEIDKLLRIVAQDNERLADKPLFWSDFRPVEEDVEVAMEMPPVREHEVMENVATLRETLLPMEEGDGSGNSERRDTTLSPFLMHPASQATRMSPKLEPCTGLVEEASSPRPIVFTEERENSPLRMNQIRNITSMLAEHETLPTPTALETDEAEPDERQARGRSMLRTSDIISARLSSILQAKDTTNSTVEELTADERAQTLSPLRRNPVDLTNLSDQRNRTLSPLQRNPSTSTSTPTTSIKRKPRTLSPPALPRPNPNLSSREPSPLRRNPPSTFTFPSLPNSDHSRPQSNTAFSQTLARFQSLAEKSTVNGRQASTEVTQRAIAGIFIPGSLREQAVRAESRSRERERGMGRSASSGGGL</sequence>
<keyword evidence="4" id="KW-1185">Reference proteome</keyword>
<feature type="region of interest" description="Disordered" evidence="1">
    <location>
        <begin position="282"/>
        <end position="354"/>
    </location>
</feature>
<feature type="compositionally biased region" description="Low complexity" evidence="1">
    <location>
        <begin position="292"/>
        <end position="305"/>
    </location>
</feature>
<feature type="region of interest" description="Disordered" evidence="1">
    <location>
        <begin position="495"/>
        <end position="522"/>
    </location>
</feature>
<feature type="compositionally biased region" description="Polar residues" evidence="1">
    <location>
        <begin position="342"/>
        <end position="354"/>
    </location>
</feature>
<gene>
    <name evidence="3" type="ORF">L207DRAFT_574550</name>
</gene>
<feature type="compositionally biased region" description="Polar residues" evidence="1">
    <location>
        <begin position="836"/>
        <end position="854"/>
    </location>
</feature>
<accession>A0A2J6QRZ2</accession>
<evidence type="ECO:0000313" key="4">
    <source>
        <dbReference type="Proteomes" id="UP000235786"/>
    </source>
</evidence>
<name>A0A2J6QRZ2_HYAVF</name>
<dbReference type="AlphaFoldDB" id="A0A2J6QRZ2"/>
<feature type="transmembrane region" description="Helical" evidence="2">
    <location>
        <begin position="251"/>
        <end position="273"/>
    </location>
</feature>
<proteinExistence type="predicted"/>
<feature type="compositionally biased region" description="Low complexity" evidence="1">
    <location>
        <begin position="978"/>
        <end position="987"/>
    </location>
</feature>
<evidence type="ECO:0000256" key="2">
    <source>
        <dbReference type="SAM" id="Phobius"/>
    </source>
</evidence>
<feature type="compositionally biased region" description="Basic and acidic residues" evidence="1">
    <location>
        <begin position="962"/>
        <end position="977"/>
    </location>
</feature>
<feature type="compositionally biased region" description="Low complexity" evidence="1">
    <location>
        <begin position="855"/>
        <end position="865"/>
    </location>
</feature>
<feature type="region of interest" description="Disordered" evidence="1">
    <location>
        <begin position="962"/>
        <end position="987"/>
    </location>
</feature>
<evidence type="ECO:0000256" key="1">
    <source>
        <dbReference type="SAM" id="MobiDB-lite"/>
    </source>
</evidence>
<feature type="region of interest" description="Disordered" evidence="1">
    <location>
        <begin position="808"/>
        <end position="919"/>
    </location>
</feature>
<evidence type="ECO:0000313" key="3">
    <source>
        <dbReference type="EMBL" id="PMD29038.1"/>
    </source>
</evidence>
<keyword evidence="2" id="KW-0812">Transmembrane</keyword>
<keyword evidence="2" id="KW-1133">Transmembrane helix</keyword>
<reference evidence="3 4" key="1">
    <citation type="submission" date="2016-04" db="EMBL/GenBank/DDBJ databases">
        <title>A degradative enzymes factory behind the ericoid mycorrhizal symbiosis.</title>
        <authorList>
            <consortium name="DOE Joint Genome Institute"/>
            <person name="Martino E."/>
            <person name="Morin E."/>
            <person name="Grelet G."/>
            <person name="Kuo A."/>
            <person name="Kohler A."/>
            <person name="Daghino S."/>
            <person name="Barry K."/>
            <person name="Choi C."/>
            <person name="Cichocki N."/>
            <person name="Clum A."/>
            <person name="Copeland A."/>
            <person name="Hainaut M."/>
            <person name="Haridas S."/>
            <person name="Labutti K."/>
            <person name="Lindquist E."/>
            <person name="Lipzen A."/>
            <person name="Khouja H.-R."/>
            <person name="Murat C."/>
            <person name="Ohm R."/>
            <person name="Olson A."/>
            <person name="Spatafora J."/>
            <person name="Veneault-Fourrey C."/>
            <person name="Henrissat B."/>
            <person name="Grigoriev I."/>
            <person name="Martin F."/>
            <person name="Perotto S."/>
        </authorList>
    </citation>
    <scope>NUCLEOTIDE SEQUENCE [LARGE SCALE GENOMIC DNA]</scope>
    <source>
        <strain evidence="3 4">F</strain>
    </source>
</reference>
<feature type="compositionally biased region" description="Polar residues" evidence="1">
    <location>
        <begin position="897"/>
        <end position="919"/>
    </location>
</feature>
<protein>
    <submittedName>
        <fullName evidence="3">Uncharacterized protein</fullName>
    </submittedName>
</protein>
<organism evidence="3 4">
    <name type="scientific">Hyaloscypha variabilis (strain UAMH 11265 / GT02V1 / F)</name>
    <name type="common">Meliniomyces variabilis</name>
    <dbReference type="NCBI Taxonomy" id="1149755"/>
    <lineage>
        <taxon>Eukaryota</taxon>
        <taxon>Fungi</taxon>
        <taxon>Dikarya</taxon>
        <taxon>Ascomycota</taxon>
        <taxon>Pezizomycotina</taxon>
        <taxon>Leotiomycetes</taxon>
        <taxon>Helotiales</taxon>
        <taxon>Hyaloscyphaceae</taxon>
        <taxon>Hyaloscypha</taxon>
        <taxon>Hyaloscypha variabilis</taxon>
    </lineage>
</organism>
<feature type="compositionally biased region" description="Basic and acidic residues" evidence="1">
    <location>
        <begin position="282"/>
        <end position="291"/>
    </location>
</feature>
<feature type="region of interest" description="Disordered" evidence="1">
    <location>
        <begin position="763"/>
        <end position="791"/>
    </location>
</feature>
<dbReference type="OrthoDB" id="3561683at2759"/>
<dbReference type="STRING" id="1149755.A0A2J6QRZ2"/>
<keyword evidence="2" id="KW-0472">Membrane</keyword>